<dbReference type="GO" id="GO:0006565">
    <property type="term" value="P:L-serine catabolic process"/>
    <property type="evidence" value="ECO:0007669"/>
    <property type="project" value="TreeGrafter"/>
</dbReference>
<comment type="cofactor">
    <cofactor evidence="1">
        <name>pyridoxal 5'-phosphate</name>
        <dbReference type="ChEBI" id="CHEBI:597326"/>
    </cofactor>
</comment>
<dbReference type="GO" id="GO:0006567">
    <property type="term" value="P:L-threonine catabolic process"/>
    <property type="evidence" value="ECO:0007669"/>
    <property type="project" value="TreeGrafter"/>
</dbReference>
<gene>
    <name evidence="8" type="ORF">JAAARDRAFT_56487</name>
</gene>
<evidence type="ECO:0000256" key="6">
    <source>
        <dbReference type="ARBA" id="ARBA00049406"/>
    </source>
</evidence>
<organism evidence="8 9">
    <name type="scientific">Jaapia argillacea MUCL 33604</name>
    <dbReference type="NCBI Taxonomy" id="933084"/>
    <lineage>
        <taxon>Eukaryota</taxon>
        <taxon>Fungi</taxon>
        <taxon>Dikarya</taxon>
        <taxon>Basidiomycota</taxon>
        <taxon>Agaricomycotina</taxon>
        <taxon>Agaricomycetes</taxon>
        <taxon>Agaricomycetidae</taxon>
        <taxon>Jaapiales</taxon>
        <taxon>Jaapiaceae</taxon>
        <taxon>Jaapia</taxon>
    </lineage>
</organism>
<sequence>MSIWLETPLLYSTHISALQGANVYLKLDNLQPSQSFKYRGISNFIDHALRTRGPSTHFIIASSGNAGLAAASASKVLKARCTIFMPLSVGERTLNFAKREGAEVFEVDGGYSDAVKLAQEAFEKETNAVMIPAFDDPTIWEGHSSMTKEIVKQLPNKPDGIFCSVGGGGLLGGVILGCKKVGWDDVPVIALEPHGSNCFYHTICMNTLPNYILPDGIQIIHDATTNMRLAHIDTNTSRASSLAATHTSSPIVKMVLERKGGVKCVCVPDEMSMQAAESFAEDHKFLIELACATTISAAYKPALISHLFPNATKPLTLVFIVDGGFKISLAEMEEYRKIVQEDVGNGGGEWEVLCNGERWTVPK</sequence>
<dbReference type="EC" id="4.3.1.17" evidence="3"/>
<dbReference type="Pfam" id="PF00291">
    <property type="entry name" value="PALP"/>
    <property type="match status" value="1"/>
</dbReference>
<dbReference type="PANTHER" id="PTHR48078">
    <property type="entry name" value="THREONINE DEHYDRATASE, MITOCHONDRIAL-RELATED"/>
    <property type="match status" value="1"/>
</dbReference>
<evidence type="ECO:0000313" key="9">
    <source>
        <dbReference type="Proteomes" id="UP000027265"/>
    </source>
</evidence>
<dbReference type="HOGENOM" id="CLU_021152_3_0_1"/>
<name>A0A067Q7L5_9AGAM</name>
<dbReference type="EMBL" id="KL197715">
    <property type="protein sequence ID" value="KDQ59472.1"/>
    <property type="molecule type" value="Genomic_DNA"/>
</dbReference>
<keyword evidence="5" id="KW-0456">Lyase</keyword>
<dbReference type="STRING" id="933084.A0A067Q7L5"/>
<dbReference type="AlphaFoldDB" id="A0A067Q7L5"/>
<dbReference type="Gene3D" id="3.40.50.1100">
    <property type="match status" value="2"/>
</dbReference>
<dbReference type="SUPFAM" id="SSF53686">
    <property type="entry name" value="Tryptophan synthase beta subunit-like PLP-dependent enzymes"/>
    <property type="match status" value="1"/>
</dbReference>
<dbReference type="GO" id="GO:0003941">
    <property type="term" value="F:L-serine ammonia-lyase activity"/>
    <property type="evidence" value="ECO:0007669"/>
    <property type="project" value="UniProtKB-EC"/>
</dbReference>
<evidence type="ECO:0000313" key="8">
    <source>
        <dbReference type="EMBL" id="KDQ59472.1"/>
    </source>
</evidence>
<dbReference type="InterPro" id="IPR001926">
    <property type="entry name" value="TrpB-like_PALP"/>
</dbReference>
<evidence type="ECO:0000256" key="3">
    <source>
        <dbReference type="ARBA" id="ARBA00012093"/>
    </source>
</evidence>
<dbReference type="Proteomes" id="UP000027265">
    <property type="component" value="Unassembled WGS sequence"/>
</dbReference>
<evidence type="ECO:0000256" key="5">
    <source>
        <dbReference type="ARBA" id="ARBA00023239"/>
    </source>
</evidence>
<keyword evidence="4" id="KW-0663">Pyridoxal phosphate</keyword>
<evidence type="ECO:0000259" key="7">
    <source>
        <dbReference type="Pfam" id="PF00291"/>
    </source>
</evidence>
<comment type="catalytic activity">
    <reaction evidence="6">
        <text>L-serine = pyruvate + NH4(+)</text>
        <dbReference type="Rhea" id="RHEA:19169"/>
        <dbReference type="ChEBI" id="CHEBI:15361"/>
        <dbReference type="ChEBI" id="CHEBI:28938"/>
        <dbReference type="ChEBI" id="CHEBI:33384"/>
        <dbReference type="EC" id="4.3.1.17"/>
    </reaction>
</comment>
<dbReference type="GO" id="GO:0004794">
    <property type="term" value="F:threonine deaminase activity"/>
    <property type="evidence" value="ECO:0007669"/>
    <property type="project" value="TreeGrafter"/>
</dbReference>
<evidence type="ECO:0000256" key="2">
    <source>
        <dbReference type="ARBA" id="ARBA00010869"/>
    </source>
</evidence>
<accession>A0A067Q7L5</accession>
<dbReference type="InterPro" id="IPR050147">
    <property type="entry name" value="Ser/Thr_Dehydratase"/>
</dbReference>
<reference evidence="9" key="1">
    <citation type="journal article" date="2014" name="Proc. Natl. Acad. Sci. U.S.A.">
        <title>Extensive sampling of basidiomycete genomes demonstrates inadequacy of the white-rot/brown-rot paradigm for wood decay fungi.</title>
        <authorList>
            <person name="Riley R."/>
            <person name="Salamov A.A."/>
            <person name="Brown D.W."/>
            <person name="Nagy L.G."/>
            <person name="Floudas D."/>
            <person name="Held B.W."/>
            <person name="Levasseur A."/>
            <person name="Lombard V."/>
            <person name="Morin E."/>
            <person name="Otillar R."/>
            <person name="Lindquist E.A."/>
            <person name="Sun H."/>
            <person name="LaButti K.M."/>
            <person name="Schmutz J."/>
            <person name="Jabbour D."/>
            <person name="Luo H."/>
            <person name="Baker S.E."/>
            <person name="Pisabarro A.G."/>
            <person name="Walton J.D."/>
            <person name="Blanchette R.A."/>
            <person name="Henrissat B."/>
            <person name="Martin F."/>
            <person name="Cullen D."/>
            <person name="Hibbett D.S."/>
            <person name="Grigoriev I.V."/>
        </authorList>
    </citation>
    <scope>NUCLEOTIDE SEQUENCE [LARGE SCALE GENOMIC DNA]</scope>
    <source>
        <strain evidence="9">MUCL 33604</strain>
    </source>
</reference>
<evidence type="ECO:0000256" key="4">
    <source>
        <dbReference type="ARBA" id="ARBA00022898"/>
    </source>
</evidence>
<keyword evidence="9" id="KW-1185">Reference proteome</keyword>
<dbReference type="InParanoid" id="A0A067Q7L5"/>
<comment type="similarity">
    <text evidence="2">Belongs to the serine/threonine dehydratase family.</text>
</comment>
<feature type="domain" description="Tryptophan synthase beta chain-like PALP" evidence="7">
    <location>
        <begin position="6"/>
        <end position="300"/>
    </location>
</feature>
<proteinExistence type="inferred from homology"/>
<dbReference type="PANTHER" id="PTHR48078:SF2">
    <property type="entry name" value="CATABOLIC L-SERINE_THREONINE DEHYDRATASE"/>
    <property type="match status" value="1"/>
</dbReference>
<dbReference type="GO" id="GO:0009097">
    <property type="term" value="P:isoleucine biosynthetic process"/>
    <property type="evidence" value="ECO:0007669"/>
    <property type="project" value="TreeGrafter"/>
</dbReference>
<dbReference type="InterPro" id="IPR036052">
    <property type="entry name" value="TrpB-like_PALP_sf"/>
</dbReference>
<dbReference type="OrthoDB" id="7773036at2759"/>
<protein>
    <recommendedName>
        <fullName evidence="3">L-serine ammonia-lyase</fullName>
        <ecNumber evidence="3">4.3.1.17</ecNumber>
    </recommendedName>
</protein>
<evidence type="ECO:0000256" key="1">
    <source>
        <dbReference type="ARBA" id="ARBA00001933"/>
    </source>
</evidence>